<dbReference type="AlphaFoldDB" id="A0A0G0V3T0"/>
<evidence type="ECO:0000313" key="3">
    <source>
        <dbReference type="Proteomes" id="UP000034746"/>
    </source>
</evidence>
<dbReference type="Proteomes" id="UP000034746">
    <property type="component" value="Unassembled WGS sequence"/>
</dbReference>
<name>A0A0G0V3T0_9BACT</name>
<comment type="caution">
    <text evidence="2">The sequence shown here is derived from an EMBL/GenBank/DDBJ whole genome shotgun (WGS) entry which is preliminary data.</text>
</comment>
<sequence>MITFQNRHMRPNNQFKAVTRADSRIGILSDVDPTITFSGSVAPPPNPPLIKDDYKWSGASGELTGKTINVTFPSAGEFTQTLTVRNKSRTVRITVAAIGPAGIGFFPWLLENPTSAPIVLSCAINAATLSQTFYGNPDPPNLGNAVKHSYWNACITNLINSMAANEVTTAFERTGMNEPGMLENETIMDLENNADGRVIGEQLPYLIGQPLILGEIMNAAQSGTLTVLDAPYGNKAAGLLQPSY</sequence>
<accession>A0A0G0V3T0</accession>
<dbReference type="Pfam" id="PF22322">
    <property type="entry name" value="DUF6973"/>
    <property type="match status" value="1"/>
</dbReference>
<organism evidence="2 3">
    <name type="scientific">Candidatus Uhrbacteria bacterium GW2011_GWF2_41_16</name>
    <dbReference type="NCBI Taxonomy" id="1618997"/>
    <lineage>
        <taxon>Bacteria</taxon>
        <taxon>Candidatus Uhriibacteriota</taxon>
    </lineage>
</organism>
<evidence type="ECO:0000313" key="2">
    <source>
        <dbReference type="EMBL" id="KKR95609.1"/>
    </source>
</evidence>
<gene>
    <name evidence="2" type="ORF">UU48_C0047G0004</name>
</gene>
<dbReference type="CDD" id="cd00146">
    <property type="entry name" value="PKD"/>
    <property type="match status" value="1"/>
</dbReference>
<protein>
    <recommendedName>
        <fullName evidence="1">DUF6973 domain-containing protein</fullName>
    </recommendedName>
</protein>
<evidence type="ECO:0000259" key="1">
    <source>
        <dbReference type="Pfam" id="PF22322"/>
    </source>
</evidence>
<dbReference type="EMBL" id="LCAU01000047">
    <property type="protein sequence ID" value="KKR95609.1"/>
    <property type="molecule type" value="Genomic_DNA"/>
</dbReference>
<proteinExistence type="predicted"/>
<reference evidence="2 3" key="1">
    <citation type="journal article" date="2015" name="Nature">
        <title>rRNA introns, odd ribosomes, and small enigmatic genomes across a large radiation of phyla.</title>
        <authorList>
            <person name="Brown C.T."/>
            <person name="Hug L.A."/>
            <person name="Thomas B.C."/>
            <person name="Sharon I."/>
            <person name="Castelle C.J."/>
            <person name="Singh A."/>
            <person name="Wilkins M.J."/>
            <person name="Williams K.H."/>
            <person name="Banfield J.F."/>
        </authorList>
    </citation>
    <scope>NUCLEOTIDE SEQUENCE [LARGE SCALE GENOMIC DNA]</scope>
</reference>
<dbReference type="InterPro" id="IPR054246">
    <property type="entry name" value="DUF6973"/>
</dbReference>
<feature type="domain" description="DUF6973" evidence="1">
    <location>
        <begin position="108"/>
        <end position="221"/>
    </location>
</feature>